<reference evidence="1" key="1">
    <citation type="submission" date="2021-05" db="EMBL/GenBank/DDBJ databases">
        <authorList>
            <person name="Alioto T."/>
            <person name="Alioto T."/>
            <person name="Gomez Garrido J."/>
        </authorList>
    </citation>
    <scope>NUCLEOTIDE SEQUENCE</scope>
</reference>
<sequence>MAQFEFFIEGGRHFSSGGDVQGFMFPALYSRCTATNCVRFTTLHMVHIDFSQVAWILKGNISSRGLEYQEMFGSHEPDSTRYYHSNNSQGEEDAKRGANFRVVLYIRRGGNVLPVSPIVSNQFPISRQELDGLRHRRCSQMISRLEHALVRGACLEPRDTQTGLLDVCLGRFFGSDLSPEYSVNLHSLRILSRRIPGYQDRMRINVFRSDVQWGSREIFFSFMEASHDGLSVGEDTFL</sequence>
<protein>
    <submittedName>
        <fullName evidence="1">Uncharacterized protein</fullName>
    </submittedName>
</protein>
<dbReference type="EMBL" id="HBUF01622693">
    <property type="protein sequence ID" value="CAG6781376.1"/>
    <property type="molecule type" value="Transcribed_RNA"/>
</dbReference>
<evidence type="ECO:0000313" key="1">
    <source>
        <dbReference type="EMBL" id="CAG6781366.1"/>
    </source>
</evidence>
<organism evidence="1">
    <name type="scientific">Cacopsylla melanoneura</name>
    <dbReference type="NCBI Taxonomy" id="428564"/>
    <lineage>
        <taxon>Eukaryota</taxon>
        <taxon>Metazoa</taxon>
        <taxon>Ecdysozoa</taxon>
        <taxon>Arthropoda</taxon>
        <taxon>Hexapoda</taxon>
        <taxon>Insecta</taxon>
        <taxon>Pterygota</taxon>
        <taxon>Neoptera</taxon>
        <taxon>Paraneoptera</taxon>
        <taxon>Hemiptera</taxon>
        <taxon>Sternorrhyncha</taxon>
        <taxon>Psylloidea</taxon>
        <taxon>Psyllidae</taxon>
        <taxon>Psyllinae</taxon>
        <taxon>Cacopsylla</taxon>
    </lineage>
</organism>
<accession>A0A8D9BCL9</accession>
<dbReference type="EMBL" id="HBUF01622692">
    <property type="protein sequence ID" value="CAG6781371.1"/>
    <property type="molecule type" value="Transcribed_RNA"/>
</dbReference>
<dbReference type="EMBL" id="HBUF01622691">
    <property type="protein sequence ID" value="CAG6781366.1"/>
    <property type="molecule type" value="Transcribed_RNA"/>
</dbReference>
<dbReference type="AlphaFoldDB" id="A0A8D9BCL9"/>
<dbReference type="EMBL" id="HBUF01622690">
    <property type="protein sequence ID" value="CAG6781361.1"/>
    <property type="molecule type" value="Transcribed_RNA"/>
</dbReference>
<name>A0A8D9BCL9_9HEMI</name>
<proteinExistence type="predicted"/>